<dbReference type="SUPFAM" id="SSF81343">
    <property type="entry name" value="Fumarate reductase respiratory complex transmembrane subunits"/>
    <property type="match status" value="1"/>
</dbReference>
<name>A0A7E5WN61_TRINI</name>
<dbReference type="Pfam" id="PF01127">
    <property type="entry name" value="Sdh_cyt"/>
    <property type="match status" value="1"/>
</dbReference>
<proteinExistence type="predicted"/>
<dbReference type="CDD" id="cd03499">
    <property type="entry name" value="SQR_TypeC_SdhC"/>
    <property type="match status" value="1"/>
</dbReference>
<sequence>MYFRIIRANQHILIGFCRHERLNPIRVSPGLLDMVCHKSGGGGGGHQIKYMPYVPLCDQDHDHKNMSLKRPMSPHLTVYAPTLPAMTSIAQRATGSILTFYALSLACGSLFLSNGVETYVSMIQSLNLGRMTVLVLKIILGAPFAFHYFNGIRYVIWNTGRMLEMKQVYDTSKKAMVAAAIMTAFFAFI</sequence>
<dbReference type="GO" id="GO:0016020">
    <property type="term" value="C:membrane"/>
    <property type="evidence" value="ECO:0007669"/>
    <property type="project" value="UniProtKB-SubCell"/>
</dbReference>
<evidence type="ECO:0000256" key="2">
    <source>
        <dbReference type="ARBA" id="ARBA00022617"/>
    </source>
</evidence>
<dbReference type="InterPro" id="IPR014314">
    <property type="entry name" value="Succ_DH_cytb556"/>
</dbReference>
<dbReference type="Proteomes" id="UP000322000">
    <property type="component" value="Chromosome 21"/>
</dbReference>
<evidence type="ECO:0000256" key="3">
    <source>
        <dbReference type="ARBA" id="ARBA00022692"/>
    </source>
</evidence>
<dbReference type="NCBIfam" id="TIGR02970">
    <property type="entry name" value="succ_dehyd_cytB"/>
    <property type="match status" value="1"/>
</dbReference>
<dbReference type="RefSeq" id="XP_026742190.1">
    <property type="nucleotide sequence ID" value="XM_026886389.1"/>
</dbReference>
<evidence type="ECO:0000256" key="5">
    <source>
        <dbReference type="ARBA" id="ARBA00022989"/>
    </source>
</evidence>
<dbReference type="AlphaFoldDB" id="A0A7E5WN61"/>
<feature type="transmembrane region" description="Helical" evidence="8">
    <location>
        <begin position="93"/>
        <end position="112"/>
    </location>
</feature>
<keyword evidence="6" id="KW-0408">Iron</keyword>
<dbReference type="GO" id="GO:0046872">
    <property type="term" value="F:metal ion binding"/>
    <property type="evidence" value="ECO:0007669"/>
    <property type="project" value="UniProtKB-KW"/>
</dbReference>
<dbReference type="GO" id="GO:0006099">
    <property type="term" value="P:tricarboxylic acid cycle"/>
    <property type="evidence" value="ECO:0007669"/>
    <property type="project" value="InterPro"/>
</dbReference>
<dbReference type="GO" id="GO:0009055">
    <property type="term" value="F:electron transfer activity"/>
    <property type="evidence" value="ECO:0007669"/>
    <property type="project" value="InterPro"/>
</dbReference>
<keyword evidence="3 8" id="KW-0812">Transmembrane</keyword>
<gene>
    <name evidence="10" type="primary">LOC113504214</name>
</gene>
<dbReference type="InterPro" id="IPR034804">
    <property type="entry name" value="SQR/QFR_C/D"/>
</dbReference>
<dbReference type="InParanoid" id="A0A7E5WN61"/>
<dbReference type="PANTHER" id="PTHR10978:SF5">
    <property type="entry name" value="SUCCINATE DEHYDROGENASE CYTOCHROME B560 SUBUNIT, MITOCHONDRIAL"/>
    <property type="match status" value="1"/>
</dbReference>
<dbReference type="OrthoDB" id="588261at2759"/>
<evidence type="ECO:0000313" key="10">
    <source>
        <dbReference type="RefSeq" id="XP_026742190.1"/>
    </source>
</evidence>
<evidence type="ECO:0000256" key="8">
    <source>
        <dbReference type="SAM" id="Phobius"/>
    </source>
</evidence>
<protein>
    <submittedName>
        <fullName evidence="10">Succinate dehydrogenase cytochrome b560 subunit, mitochondrial-like</fullName>
    </submittedName>
</protein>
<dbReference type="GeneID" id="113504214"/>
<dbReference type="PANTHER" id="PTHR10978">
    <property type="entry name" value="SUCCINATE DEHYDROGENASE CYTOCHROME B560 SUBUNIT"/>
    <property type="match status" value="1"/>
</dbReference>
<dbReference type="GO" id="GO:0006121">
    <property type="term" value="P:mitochondrial electron transport, succinate to ubiquinone"/>
    <property type="evidence" value="ECO:0007669"/>
    <property type="project" value="TreeGrafter"/>
</dbReference>
<accession>A0A7E5WN61</accession>
<dbReference type="InterPro" id="IPR000701">
    <property type="entry name" value="SuccDH_FuR_B_TM-su"/>
</dbReference>
<dbReference type="GO" id="GO:0005739">
    <property type="term" value="C:mitochondrion"/>
    <property type="evidence" value="ECO:0007669"/>
    <property type="project" value="GOC"/>
</dbReference>
<keyword evidence="5 8" id="KW-1133">Transmembrane helix</keyword>
<evidence type="ECO:0000313" key="9">
    <source>
        <dbReference type="Proteomes" id="UP000322000"/>
    </source>
</evidence>
<evidence type="ECO:0000256" key="4">
    <source>
        <dbReference type="ARBA" id="ARBA00022723"/>
    </source>
</evidence>
<keyword evidence="4" id="KW-0479">Metal-binding</keyword>
<keyword evidence="7 8" id="KW-0472">Membrane</keyword>
<dbReference type="KEGG" id="tnl:113504214"/>
<comment type="subcellular location">
    <subcellularLocation>
        <location evidence="1">Membrane</location>
    </subcellularLocation>
</comment>
<reference evidence="10" key="1">
    <citation type="submission" date="2025-08" db="UniProtKB">
        <authorList>
            <consortium name="RefSeq"/>
        </authorList>
    </citation>
    <scope>IDENTIFICATION</scope>
</reference>
<feature type="transmembrane region" description="Helical" evidence="8">
    <location>
        <begin position="132"/>
        <end position="150"/>
    </location>
</feature>
<organism evidence="9 10">
    <name type="scientific">Trichoplusia ni</name>
    <name type="common">Cabbage looper</name>
    <dbReference type="NCBI Taxonomy" id="7111"/>
    <lineage>
        <taxon>Eukaryota</taxon>
        <taxon>Metazoa</taxon>
        <taxon>Ecdysozoa</taxon>
        <taxon>Arthropoda</taxon>
        <taxon>Hexapoda</taxon>
        <taxon>Insecta</taxon>
        <taxon>Pterygota</taxon>
        <taxon>Neoptera</taxon>
        <taxon>Endopterygota</taxon>
        <taxon>Lepidoptera</taxon>
        <taxon>Glossata</taxon>
        <taxon>Ditrysia</taxon>
        <taxon>Noctuoidea</taxon>
        <taxon>Noctuidae</taxon>
        <taxon>Plusiinae</taxon>
        <taxon>Trichoplusia</taxon>
    </lineage>
</organism>
<dbReference type="Gene3D" id="1.20.1300.10">
    <property type="entry name" value="Fumarate reductase/succinate dehydrogenase, transmembrane subunit"/>
    <property type="match status" value="1"/>
</dbReference>
<evidence type="ECO:0000256" key="6">
    <source>
        <dbReference type="ARBA" id="ARBA00023004"/>
    </source>
</evidence>
<evidence type="ECO:0000256" key="7">
    <source>
        <dbReference type="ARBA" id="ARBA00023136"/>
    </source>
</evidence>
<keyword evidence="2" id="KW-0349">Heme</keyword>
<keyword evidence="9" id="KW-1185">Reference proteome</keyword>
<evidence type="ECO:0000256" key="1">
    <source>
        <dbReference type="ARBA" id="ARBA00004370"/>
    </source>
</evidence>